<dbReference type="InterPro" id="IPR036736">
    <property type="entry name" value="ACP-like_sf"/>
</dbReference>
<gene>
    <name evidence="8" type="primary">NRPS5</name>
    <name evidence="8" type="ORF">QQS21_000264</name>
</gene>
<keyword evidence="4" id="KW-0539">Nucleus</keyword>
<dbReference type="InterPro" id="IPR020845">
    <property type="entry name" value="AMP-binding_CS"/>
</dbReference>
<evidence type="ECO:0000256" key="1">
    <source>
        <dbReference type="ARBA" id="ARBA00022450"/>
    </source>
</evidence>
<dbReference type="Gene3D" id="3.30.559.10">
    <property type="entry name" value="Chloramphenicol acetyltransferase-like domain"/>
    <property type="match status" value="2"/>
</dbReference>
<protein>
    <submittedName>
        <fullName evidence="8">Nrps5 single domain, non-ribosomal peptide synthase-like protein</fullName>
    </submittedName>
</protein>
<dbReference type="InterPro" id="IPR006162">
    <property type="entry name" value="Ppantetheine_attach_site"/>
</dbReference>
<sequence length="2866" mass="315716">MAHHQPTLLDHFYVQLRNYPSSVALEDGTQYEDRTTWTTVTYAQLNVLSDVWSKQLSLAGVSQGCIVPILTDRSIAMVAAILAVMKLRAAYVPIDTDSWGNDRIDTVLKTVNPQVIVSTRACSKGSYPRPVVVLDCFDLGDLTATSAIQPKREAKECTDSGIEDLAYIIFTSGTTGKPKGVMIAQRSISSYVKEGGDLPFNFNTTHGTRVLLICSVAFDEAAAKTCHILPLTPSILATLEPQAGFDIVEKIFLGGENPSPALIEAWASPSRRLYNSYGPTETTCTALMGELLPRSPITIGFPISYSTVVLLDKDGLESTEGEICISGLGVAEGYFRDPDRTRTAFVERHGTLIYKTGDYGRHTNDGLQFCGRKDSVVKNRGFLINLEADVEPAVLSFAKVDGAAALMFQDRLIAFVTPSSAKDGLREYLANTVSSFLIPDIVHSLDKFPTTGNGKIDRRSLQSMCELEHGIDANRLETGLEVLEALRRGLAHVLYLPETQIKNTSSFRNLGGNSLTAVMLVSVMRKMGFEVSIAKVLLLDTVDELAATAKLLCDVQSEESPAQENSVRQLRQEISLTRPLGRSTIVPMTDMQLRMLTGNIATPGLSLIKASFTLDHPGKEDLTSVFRAAWTRLTERHEILRTTFILTSSNGAQVISPDVDFSWNKQVVSELEWESTCHREESPNLIDVTDFDPERQRSLSGLKLVTVPGKRTRVIWTVHHSLVDGWSMATLMRDLVSCLHDDPLPAPTQFAQVARKTGQLVDQSSQKAVSFWREYLHGFIPVQRLRFPPPSDVGDYTQATMSQKLTIDQPSLEIAAKCQFSVTPATILYAAWVLLISIYSDSDRVVIGAVLSGRSLPIPDVERIVGPLINTLPLAVDSTEAHSVQLFIQAVFKKLCEVLEYQWCPVSMVQEGCGSNPSELFETLFALQYDFPQLPWQSSKAPVPKDIRYNEATQVPLTVLLDSVDSRFEVRFIYRCSHFEDSIIKRMICHFDNLLSALVAAEPNSELSTVAEQMVVKSEYDPLTASPSDTVRSNKVPETLAYAIDTTIKSCADICAVEGPTQRLTYSELGRMTEHIATYLSHYVQQGSVVCVISDGSLHWLLAMIAVIRAGAIYCPVDRKLPLERKIYMVKNCRAALILYTGSYQDSLCRDIADLSIDSILSENLPGSDVALRRDSPPSGDDVACLIYTSGSTGLPKGMIHSQHVEIRGLFTNELMIAVQLQHKGILNVISQPEGRLHSFPGQRNAQMLSLGFDCCIKEVFSTICYGATLVLKDPENPIAHLANVDAAMATPSLLATLDPAEYPNLKVLTVAGEAVSQALNDKWAAGRTLINGYGPAECTLITTTATLSPGNKVSIGKPLPGMSCYLLDSKGRPVPTGVSGEIYISGVQVTPGYLYNEQETAKRFVVDSFRPGQIMFRTGDIGRLLEDGNIQYIGRDDNQIKLRGFRIDLGEVRSAISKIASEAQSIALIVSNGNLIAFITPETVNTETLATSLASQLPEYAVPNRIVALATLPTSANHKIDSKALEAYLKSQGTLNNVIEDLETDMQRDLAVIWADALGRNLEQMPIGPKDRFFELGGHSLLQIRVAQAISQRWKIRPLPLAQVIRHQVLNNLAVTIEELVSQPMSAAPATPFLAMSPVVRNCHLPVSYLEREMILNHFLSGASQAGNMNFVCKIQGQVHAENLAEAFQLVTANIEVFRTRISVVDGIIHRHLAPAAPAAAEIVRKVQTGDLDSFIHGRVTKSFDLRTEPPVDVSIVIGSPSKITLVVVMSHVVSDAATMAMYLRLVFEAYELLRSNIDMKTAVATSPTKLTYIDWAHWASKPQLNQHILEFWASYLSKPPKPLTFGCSSPRASTYVGHTRSWSLPPSTLHNLSQLATKASVTMHQIVLAAAFFGLQCLDRCHDIVFAAPFTHRTEPGTESIPGLFLDRLLIRVRESPDESSLLNFLAAIRESSQQALSHVIPFHILRSHIAHNPSLVEPLFKVMVTYHTLADQPHRILELEGAEVQPVAWRQTGGSKFPLTIEFTEMETRGLQVDMEYDVGCITEDSALRLEFALSFALQLIVLEMDMGEIIRLTEMSFRPREGTRSTNPDDAGTELRRSDLNMTNTNQADVSTGRQDVIDVILDSIGGVLTYYDASSALQFSGTSNAARTRSEDRPAPPSGSEVSHSQPSAQAASKVSSKVPAVTGNRVSRTWRSGQQEIQNRLDRLEKLLERAISGGTTLSRSPDGENPSIDASTEAYRGDGTANDGATPITRRETLSNDGYDGVLLLEAEGGQSRWVSSLHYALLADEIHDVKMLLGDQAAVVPGGSPLSDQATPPFPFSSTTVDSLGTWAPRSVEDCFALLEIFHSNVDPMTRIVHKPSLRRRFNQYARHTYDAEVQSPQDDETGAPIHIPAIHTFEPMALAIFYSAINSLSAESVVTQFAAQKEALLAQFQKGVELGLGREDFLTTPSIEVLQAFVLLLTCQSREDDMSRTWTLLGLAIRIAQSQGLHREPTLFPSSSMDVVQVETRRRLWHQICHLDFRSAESRGQEPTIADEDYTTLLPRNVDDEHLIEGAQPTVIIDSPPGVTGMTGHLIRLTGIHYFRRIVRSTYRLERKLKSSNDDGTGNLHLVAELQSLFMEVQSMVGEMVRHIETQYLQYCDPQVTHHRMALGLAAVIEWRSWSIFWLRTPKQYREAVVTPEIRQTVLAKSVSLLESLNMMVGDKDAQKFQWHIGGHACFQAIMHIVSELETPEFQAPKHQPLRSRALDVLKQTMDTRGREVASTWNVINRIISNCLAKDAPTMFPLTPFPTIFPANGPAHEVNSPTTTTTQTLSQSLPTSGGPEVASLFPGLSDVGGLDIQSPSTAFDWGFWNFDPTDMGS</sequence>
<name>A0AAJ0D1B1_9HYPO</name>
<dbReference type="CDD" id="cd19545">
    <property type="entry name" value="FUM14_C_NRPS-like"/>
    <property type="match status" value="1"/>
</dbReference>
<evidence type="ECO:0000256" key="3">
    <source>
        <dbReference type="ARBA" id="ARBA00022598"/>
    </source>
</evidence>
<dbReference type="PROSITE" id="PS00455">
    <property type="entry name" value="AMP_BINDING"/>
    <property type="match status" value="2"/>
</dbReference>
<dbReference type="Proteomes" id="UP001251528">
    <property type="component" value="Unassembled WGS sequence"/>
</dbReference>
<dbReference type="SUPFAM" id="SSF52777">
    <property type="entry name" value="CoA-dependent acyltransferases"/>
    <property type="match status" value="4"/>
</dbReference>
<feature type="region of interest" description="Disordered" evidence="6">
    <location>
        <begin position="2147"/>
        <end position="2200"/>
    </location>
</feature>
<feature type="domain" description="Carrier" evidence="7">
    <location>
        <begin position="1542"/>
        <end position="1622"/>
    </location>
</feature>
<dbReference type="Pfam" id="PF04082">
    <property type="entry name" value="Fungal_trans"/>
    <property type="match status" value="1"/>
</dbReference>
<comment type="similarity">
    <text evidence="5">Belongs to the NRP synthetase family.</text>
</comment>
<keyword evidence="1" id="KW-0596">Phosphopantetheine</keyword>
<dbReference type="PROSITE" id="PS50075">
    <property type="entry name" value="CARRIER"/>
    <property type="match status" value="2"/>
</dbReference>
<feature type="region of interest" description="Disordered" evidence="6">
    <location>
        <begin position="2219"/>
        <end position="2260"/>
    </location>
</feature>
<dbReference type="Pfam" id="PF00550">
    <property type="entry name" value="PP-binding"/>
    <property type="match status" value="2"/>
</dbReference>
<dbReference type="PANTHER" id="PTHR45527:SF11">
    <property type="entry name" value="NONRIBOSOMAL PEPTIDE SYNTHETASE 5"/>
    <property type="match status" value="1"/>
</dbReference>
<dbReference type="CDD" id="cd17653">
    <property type="entry name" value="A_NRPS_GliP_like"/>
    <property type="match status" value="1"/>
</dbReference>
<dbReference type="InterPro" id="IPR042099">
    <property type="entry name" value="ANL_N_sf"/>
</dbReference>
<dbReference type="GO" id="GO:0008270">
    <property type="term" value="F:zinc ion binding"/>
    <property type="evidence" value="ECO:0007669"/>
    <property type="project" value="InterPro"/>
</dbReference>
<feature type="region of interest" description="Disordered" evidence="6">
    <location>
        <begin position="2803"/>
        <end position="2827"/>
    </location>
</feature>
<dbReference type="CDD" id="cd19537">
    <property type="entry name" value="C_NRPS-like"/>
    <property type="match status" value="1"/>
</dbReference>
<dbReference type="InterPro" id="IPR045851">
    <property type="entry name" value="AMP-bd_C_sf"/>
</dbReference>
<evidence type="ECO:0000313" key="9">
    <source>
        <dbReference type="Proteomes" id="UP001251528"/>
    </source>
</evidence>
<dbReference type="CDD" id="cd12148">
    <property type="entry name" value="fungal_TF_MHR"/>
    <property type="match status" value="1"/>
</dbReference>
<dbReference type="GO" id="GO:0016874">
    <property type="term" value="F:ligase activity"/>
    <property type="evidence" value="ECO:0007669"/>
    <property type="project" value="UniProtKB-KW"/>
</dbReference>
<keyword evidence="9" id="KW-1185">Reference proteome</keyword>
<evidence type="ECO:0000313" key="8">
    <source>
        <dbReference type="EMBL" id="KAK2616886.1"/>
    </source>
</evidence>
<dbReference type="Gene3D" id="3.30.559.30">
    <property type="entry name" value="Nonribosomal peptide synthetase, condensation domain"/>
    <property type="match status" value="2"/>
</dbReference>
<dbReference type="GO" id="GO:0005737">
    <property type="term" value="C:cytoplasm"/>
    <property type="evidence" value="ECO:0007669"/>
    <property type="project" value="TreeGrafter"/>
</dbReference>
<feature type="region of interest" description="Disordered" evidence="6">
    <location>
        <begin position="2083"/>
        <end position="2112"/>
    </location>
</feature>
<dbReference type="InterPro" id="IPR001242">
    <property type="entry name" value="Condensation_dom"/>
</dbReference>
<comment type="caution">
    <text evidence="8">The sequence shown here is derived from an EMBL/GenBank/DDBJ whole genome shotgun (WGS) entry which is preliminary data.</text>
</comment>
<dbReference type="GO" id="GO:0031177">
    <property type="term" value="F:phosphopantetheine binding"/>
    <property type="evidence" value="ECO:0007669"/>
    <property type="project" value="TreeGrafter"/>
</dbReference>
<dbReference type="EMBL" id="JASWJB010000002">
    <property type="protein sequence ID" value="KAK2616886.1"/>
    <property type="molecule type" value="Genomic_DNA"/>
</dbReference>
<keyword evidence="3" id="KW-0436">Ligase</keyword>
<feature type="domain" description="Carrier" evidence="7">
    <location>
        <begin position="477"/>
        <end position="553"/>
    </location>
</feature>
<feature type="compositionally biased region" description="Low complexity" evidence="6">
    <location>
        <begin position="2170"/>
        <end position="2186"/>
    </location>
</feature>
<dbReference type="InterPro" id="IPR007219">
    <property type="entry name" value="XnlR_reg_dom"/>
</dbReference>
<dbReference type="GO" id="GO:0003677">
    <property type="term" value="F:DNA binding"/>
    <property type="evidence" value="ECO:0007669"/>
    <property type="project" value="InterPro"/>
</dbReference>
<dbReference type="SUPFAM" id="SSF47336">
    <property type="entry name" value="ACP-like"/>
    <property type="match status" value="2"/>
</dbReference>
<dbReference type="Pfam" id="PF00668">
    <property type="entry name" value="Condensation"/>
    <property type="match status" value="2"/>
</dbReference>
<dbReference type="Pfam" id="PF00501">
    <property type="entry name" value="AMP-binding"/>
    <property type="match status" value="2"/>
</dbReference>
<evidence type="ECO:0000256" key="6">
    <source>
        <dbReference type="SAM" id="MobiDB-lite"/>
    </source>
</evidence>
<evidence type="ECO:0000256" key="2">
    <source>
        <dbReference type="ARBA" id="ARBA00022553"/>
    </source>
</evidence>
<feature type="compositionally biased region" description="Polar residues" evidence="6">
    <location>
        <begin position="2190"/>
        <end position="2200"/>
    </location>
</feature>
<proteinExistence type="inferred from homology"/>
<organism evidence="8 9">
    <name type="scientific">Conoideocrella luteorostrata</name>
    <dbReference type="NCBI Taxonomy" id="1105319"/>
    <lineage>
        <taxon>Eukaryota</taxon>
        <taxon>Fungi</taxon>
        <taxon>Dikarya</taxon>
        <taxon>Ascomycota</taxon>
        <taxon>Pezizomycotina</taxon>
        <taxon>Sordariomycetes</taxon>
        <taxon>Hypocreomycetidae</taxon>
        <taxon>Hypocreales</taxon>
        <taxon>Clavicipitaceae</taxon>
        <taxon>Conoideocrella</taxon>
    </lineage>
</organism>
<evidence type="ECO:0000256" key="4">
    <source>
        <dbReference type="ARBA" id="ARBA00023242"/>
    </source>
</evidence>
<keyword evidence="2" id="KW-0597">Phosphoprotein</keyword>
<dbReference type="Gene3D" id="1.10.1200.10">
    <property type="entry name" value="ACP-like"/>
    <property type="match status" value="2"/>
</dbReference>
<dbReference type="Gene3D" id="3.30.300.30">
    <property type="match status" value="2"/>
</dbReference>
<dbReference type="GO" id="GO:0043041">
    <property type="term" value="P:amino acid activation for nonribosomal peptide biosynthetic process"/>
    <property type="evidence" value="ECO:0007669"/>
    <property type="project" value="TreeGrafter"/>
</dbReference>
<accession>A0AAJ0D1B1</accession>
<dbReference type="InterPro" id="IPR000873">
    <property type="entry name" value="AMP-dep_synth/lig_dom"/>
</dbReference>
<dbReference type="InterPro" id="IPR009081">
    <property type="entry name" value="PP-bd_ACP"/>
</dbReference>
<dbReference type="PANTHER" id="PTHR45527">
    <property type="entry name" value="NONRIBOSOMAL PEPTIDE SYNTHETASE"/>
    <property type="match status" value="1"/>
</dbReference>
<evidence type="ECO:0000259" key="7">
    <source>
        <dbReference type="PROSITE" id="PS50075"/>
    </source>
</evidence>
<evidence type="ECO:0000256" key="5">
    <source>
        <dbReference type="ARBA" id="ARBA00029454"/>
    </source>
</evidence>
<dbReference type="SUPFAM" id="SSF56801">
    <property type="entry name" value="Acetyl-CoA synthetase-like"/>
    <property type="match status" value="2"/>
</dbReference>
<dbReference type="InterPro" id="IPR023213">
    <property type="entry name" value="CAT-like_dom_sf"/>
</dbReference>
<dbReference type="SMART" id="SM00906">
    <property type="entry name" value="Fungal_trans"/>
    <property type="match status" value="1"/>
</dbReference>
<dbReference type="GO" id="GO:0006351">
    <property type="term" value="P:DNA-templated transcription"/>
    <property type="evidence" value="ECO:0007669"/>
    <property type="project" value="InterPro"/>
</dbReference>
<dbReference type="GO" id="GO:0044550">
    <property type="term" value="P:secondary metabolite biosynthetic process"/>
    <property type="evidence" value="ECO:0007669"/>
    <property type="project" value="TreeGrafter"/>
</dbReference>
<reference evidence="8" key="1">
    <citation type="submission" date="2023-06" db="EMBL/GenBank/DDBJ databases">
        <title>Conoideocrella luteorostrata (Hypocreales: Clavicipitaceae), a potential biocontrol fungus for elongate hemlock scale in United States Christmas tree production areas.</title>
        <authorList>
            <person name="Barrett H."/>
            <person name="Lovett B."/>
            <person name="Macias A.M."/>
            <person name="Stajich J.E."/>
            <person name="Kasson M.T."/>
        </authorList>
    </citation>
    <scope>NUCLEOTIDE SEQUENCE</scope>
    <source>
        <strain evidence="8">ARSEF 14590</strain>
    </source>
</reference>
<feature type="compositionally biased region" description="Low complexity" evidence="6">
    <location>
        <begin position="2809"/>
        <end position="2825"/>
    </location>
</feature>
<dbReference type="Gene3D" id="3.40.50.12780">
    <property type="entry name" value="N-terminal domain of ligase-like"/>
    <property type="match status" value="3"/>
</dbReference>
<dbReference type="PROSITE" id="PS00012">
    <property type="entry name" value="PHOSPHOPANTETHEINE"/>
    <property type="match status" value="1"/>
</dbReference>